<dbReference type="RefSeq" id="WP_283369242.1">
    <property type="nucleotide sequence ID" value="NZ_JASHID010000003.1"/>
</dbReference>
<comment type="caution">
    <text evidence="1">The sequence shown here is derived from an EMBL/GenBank/DDBJ whole genome shotgun (WGS) entry which is preliminary data.</text>
</comment>
<organism evidence="1 2">
    <name type="scientific">Flectobacillus longus</name>
    <dbReference type="NCBI Taxonomy" id="2984207"/>
    <lineage>
        <taxon>Bacteria</taxon>
        <taxon>Pseudomonadati</taxon>
        <taxon>Bacteroidota</taxon>
        <taxon>Cytophagia</taxon>
        <taxon>Cytophagales</taxon>
        <taxon>Flectobacillaceae</taxon>
        <taxon>Flectobacillus</taxon>
    </lineage>
</organism>
<proteinExistence type="predicted"/>
<dbReference type="Gene3D" id="3.30.110.190">
    <property type="match status" value="1"/>
</dbReference>
<dbReference type="InterPro" id="IPR025506">
    <property type="entry name" value="Abi_alpha"/>
</dbReference>
<sequence length="270" mass="29881">MAENQESKESNVKSTVDAVTGLVNAIPIYQDVLQPSAQQIGKSLETVSKTVNIALAPIKLLVWGYERIEEYLSQSISEKLKDIPPEKIITPSPLIAGPAVEALKYAGHEEELRELYSKLIATAMNADTSPNAHPSFIDVIRSLSSDEAILLKLFKDGKMFPIVDIIIAQKGDSRYSVLQSNFSEFDNLVLLKYPNLIPSYLDNLCRLGLLNIPQGISITDDSKYVSLEENATPPASQKEIIDKANLEIRFTRKLVTTTNFGNIFINCIVV</sequence>
<dbReference type="EMBL" id="JASHID010000003">
    <property type="protein sequence ID" value="MDI9864008.1"/>
    <property type="molecule type" value="Genomic_DNA"/>
</dbReference>
<name>A0ABT6YK92_9BACT</name>
<accession>A0ABT6YK92</accession>
<evidence type="ECO:0000313" key="2">
    <source>
        <dbReference type="Proteomes" id="UP001236569"/>
    </source>
</evidence>
<evidence type="ECO:0000313" key="1">
    <source>
        <dbReference type="EMBL" id="MDI9864008.1"/>
    </source>
</evidence>
<protein>
    <submittedName>
        <fullName evidence="1">DUF4393 domain-containing protein</fullName>
    </submittedName>
</protein>
<reference evidence="1 2" key="1">
    <citation type="submission" date="2023-05" db="EMBL/GenBank/DDBJ databases">
        <title>Novel species of genus Flectobacillus isolated from stream in China.</title>
        <authorList>
            <person name="Lu H."/>
        </authorList>
    </citation>
    <scope>NUCLEOTIDE SEQUENCE [LARGE SCALE GENOMIC DNA]</scope>
    <source>
        <strain evidence="1 2">DC10W</strain>
    </source>
</reference>
<keyword evidence="2" id="KW-1185">Reference proteome</keyword>
<gene>
    <name evidence="1" type="ORF">QM480_06715</name>
</gene>
<dbReference type="Pfam" id="PF14337">
    <property type="entry name" value="Abi_alpha"/>
    <property type="match status" value="1"/>
</dbReference>
<dbReference type="Proteomes" id="UP001236569">
    <property type="component" value="Unassembled WGS sequence"/>
</dbReference>